<dbReference type="CDD" id="cd11065">
    <property type="entry name" value="CYP64-like"/>
    <property type="match status" value="1"/>
</dbReference>
<accession>D8PKB6</accession>
<dbReference type="GO" id="GO:0005506">
    <property type="term" value="F:iron ion binding"/>
    <property type="evidence" value="ECO:0007669"/>
    <property type="project" value="InterPro"/>
</dbReference>
<evidence type="ECO:0000256" key="3">
    <source>
        <dbReference type="ARBA" id="ARBA00010617"/>
    </source>
</evidence>
<dbReference type="InterPro" id="IPR017972">
    <property type="entry name" value="Cyt_P450_CS"/>
</dbReference>
<dbReference type="Pfam" id="PF00067">
    <property type="entry name" value="p450"/>
    <property type="match status" value="1"/>
</dbReference>
<evidence type="ECO:0008006" key="13">
    <source>
        <dbReference type="Google" id="ProtNLM"/>
    </source>
</evidence>
<dbReference type="PANTHER" id="PTHR46300:SF7">
    <property type="entry name" value="P450, PUTATIVE (EUROFUNG)-RELATED"/>
    <property type="match status" value="1"/>
</dbReference>
<evidence type="ECO:0000313" key="12">
    <source>
        <dbReference type="Proteomes" id="UP000007431"/>
    </source>
</evidence>
<evidence type="ECO:0000256" key="6">
    <source>
        <dbReference type="ARBA" id="ARBA00023002"/>
    </source>
</evidence>
<dbReference type="InterPro" id="IPR036396">
    <property type="entry name" value="Cyt_P450_sf"/>
</dbReference>
<dbReference type="GO" id="GO:0004497">
    <property type="term" value="F:monooxygenase activity"/>
    <property type="evidence" value="ECO:0007669"/>
    <property type="project" value="UniProtKB-KW"/>
</dbReference>
<comment type="similarity">
    <text evidence="3 10">Belongs to the cytochrome P450 family.</text>
</comment>
<dbReference type="HOGENOM" id="CLU_001570_2_3_1"/>
<dbReference type="PANTHER" id="PTHR46300">
    <property type="entry name" value="P450, PUTATIVE (EUROFUNG)-RELATED-RELATED"/>
    <property type="match status" value="1"/>
</dbReference>
<organism evidence="12">
    <name type="scientific">Schizophyllum commune (strain H4-8 / FGSC 9210)</name>
    <name type="common">Split gill fungus</name>
    <dbReference type="NCBI Taxonomy" id="578458"/>
    <lineage>
        <taxon>Eukaryota</taxon>
        <taxon>Fungi</taxon>
        <taxon>Dikarya</taxon>
        <taxon>Basidiomycota</taxon>
        <taxon>Agaricomycotina</taxon>
        <taxon>Agaricomycetes</taxon>
        <taxon>Agaricomycetidae</taxon>
        <taxon>Agaricales</taxon>
        <taxon>Schizophyllaceae</taxon>
        <taxon>Schizophyllum</taxon>
    </lineage>
</organism>
<evidence type="ECO:0000313" key="11">
    <source>
        <dbReference type="EMBL" id="EFJ01921.1"/>
    </source>
</evidence>
<dbReference type="InParanoid" id="D8PKB6"/>
<protein>
    <recommendedName>
        <fullName evidence="13">Cytochrome P450</fullName>
    </recommendedName>
</protein>
<evidence type="ECO:0000256" key="9">
    <source>
        <dbReference type="PIRSR" id="PIRSR602401-1"/>
    </source>
</evidence>
<reference evidence="11 12" key="1">
    <citation type="journal article" date="2010" name="Nat. Biotechnol.">
        <title>Genome sequence of the model mushroom Schizophyllum commune.</title>
        <authorList>
            <person name="Ohm R.A."/>
            <person name="de Jong J.F."/>
            <person name="Lugones L.G."/>
            <person name="Aerts A."/>
            <person name="Kothe E."/>
            <person name="Stajich J.E."/>
            <person name="de Vries R.P."/>
            <person name="Record E."/>
            <person name="Levasseur A."/>
            <person name="Baker S.E."/>
            <person name="Bartholomew K.A."/>
            <person name="Coutinho P.M."/>
            <person name="Erdmann S."/>
            <person name="Fowler T.J."/>
            <person name="Gathman A.C."/>
            <person name="Lombard V."/>
            <person name="Henrissat B."/>
            <person name="Knabe N."/>
            <person name="Kuees U."/>
            <person name="Lilly W.W."/>
            <person name="Lindquist E."/>
            <person name="Lucas S."/>
            <person name="Magnuson J.K."/>
            <person name="Piumi F."/>
            <person name="Raudaskoski M."/>
            <person name="Salamov A."/>
            <person name="Schmutz J."/>
            <person name="Schwarze F.W.M.R."/>
            <person name="vanKuyk P.A."/>
            <person name="Horton J.S."/>
            <person name="Grigoriev I.V."/>
            <person name="Woesten H.A.B."/>
        </authorList>
    </citation>
    <scope>NUCLEOTIDE SEQUENCE [LARGE SCALE GENOMIC DNA]</scope>
    <source>
        <strain evidence="12">H4-8 / FGSC 9210</strain>
    </source>
</reference>
<evidence type="ECO:0000256" key="10">
    <source>
        <dbReference type="RuleBase" id="RU000461"/>
    </source>
</evidence>
<dbReference type="PRINTS" id="PR00385">
    <property type="entry name" value="P450"/>
</dbReference>
<dbReference type="InterPro" id="IPR050364">
    <property type="entry name" value="Cytochrome_P450_fung"/>
</dbReference>
<evidence type="ECO:0000256" key="2">
    <source>
        <dbReference type="ARBA" id="ARBA00005179"/>
    </source>
</evidence>
<gene>
    <name evidence="11" type="ORF">SCHCODRAFT_45757</name>
</gene>
<dbReference type="Proteomes" id="UP000007431">
    <property type="component" value="Unassembled WGS sequence"/>
</dbReference>
<feature type="binding site" description="axial binding residue" evidence="9">
    <location>
        <position position="480"/>
    </location>
    <ligand>
        <name>heme</name>
        <dbReference type="ChEBI" id="CHEBI:30413"/>
    </ligand>
    <ligandPart>
        <name>Fe</name>
        <dbReference type="ChEBI" id="CHEBI:18248"/>
    </ligandPart>
</feature>
<evidence type="ECO:0000256" key="7">
    <source>
        <dbReference type="ARBA" id="ARBA00023004"/>
    </source>
</evidence>
<keyword evidence="6 10" id="KW-0560">Oxidoreductase</keyword>
<dbReference type="VEuPathDB" id="FungiDB:SCHCODRAFT_02623701"/>
<comment type="pathway">
    <text evidence="2">Secondary metabolite biosynthesis.</text>
</comment>
<comment type="cofactor">
    <cofactor evidence="1 9">
        <name>heme</name>
        <dbReference type="ChEBI" id="CHEBI:30413"/>
    </cofactor>
</comment>
<dbReference type="PROSITE" id="PS00086">
    <property type="entry name" value="CYTOCHROME_P450"/>
    <property type="match status" value="1"/>
</dbReference>
<dbReference type="InterPro" id="IPR002401">
    <property type="entry name" value="Cyt_P450_E_grp-I"/>
</dbReference>
<evidence type="ECO:0000256" key="5">
    <source>
        <dbReference type="ARBA" id="ARBA00022723"/>
    </source>
</evidence>
<keyword evidence="4 9" id="KW-0349">Heme</keyword>
<evidence type="ECO:0000256" key="1">
    <source>
        <dbReference type="ARBA" id="ARBA00001971"/>
    </source>
</evidence>
<dbReference type="EMBL" id="GL377302">
    <property type="protein sequence ID" value="EFJ01921.1"/>
    <property type="molecule type" value="Genomic_DNA"/>
</dbReference>
<evidence type="ECO:0000256" key="8">
    <source>
        <dbReference type="ARBA" id="ARBA00023033"/>
    </source>
</evidence>
<dbReference type="SUPFAM" id="SSF48264">
    <property type="entry name" value="Cytochrome P450"/>
    <property type="match status" value="1"/>
</dbReference>
<dbReference type="GO" id="GO:0020037">
    <property type="term" value="F:heme binding"/>
    <property type="evidence" value="ECO:0007669"/>
    <property type="project" value="InterPro"/>
</dbReference>
<dbReference type="GO" id="GO:0016705">
    <property type="term" value="F:oxidoreductase activity, acting on paired donors, with incorporation or reduction of molecular oxygen"/>
    <property type="evidence" value="ECO:0007669"/>
    <property type="project" value="InterPro"/>
</dbReference>
<sequence length="550" mass="62131">MDVLPINLKGIPSNLLEAIPFDIKCIPLGVKAIPLTGKTITATALASLVLVLLGKTVSRSLSKRPPGPPGEFFSGNAHQLPATTKEKWETYMRWAEEYGSPVIYYRVHRKQFVVINNVKAAFDLLEGRSNIYSDRPMAWFFMAPQLGGRGMSPTNISSQHPLHKTYRRMLGHGLNQRAVKSYSPIMREELKTLVNNINSAPEGFIAHIRRLSNATSLKLAYGWPMKDDNDMLIEMIKEAFYLAGIALQPGRWAVDSWPILRFVPDWFPFTGWKKTAKRVATRSKEIDTIPFTWAKEQIAKGDYVDSFASHFLLPEDKHEVTPEEEALIQTCATSFFAGGSDTTVSAMSSCVLALARHLDIQRRFQAEIDKFVAENNRLPTTTDRDDPAIAYVRAVISEVERFAPVAPIGPAHRLTQDDYYEGYLIPKGTTIVPSIWHCRAMTRDPAVYSEPEKFDPERFLPPRNELEPKKLVFGFGRRICPGAYFAETSLFFNLTNLLAIYDLKPGKDENGNVVDLRKVQYKTGLTSHPEPFKCDFVCRNPELMARLLEE</sequence>
<dbReference type="STRING" id="578458.D8PKB6"/>
<dbReference type="PRINTS" id="PR00463">
    <property type="entry name" value="EP450I"/>
</dbReference>
<dbReference type="eggNOG" id="KOG0156">
    <property type="taxonomic scope" value="Eukaryota"/>
</dbReference>
<keyword evidence="7 9" id="KW-0408">Iron</keyword>
<keyword evidence="8 10" id="KW-0503">Monooxygenase</keyword>
<keyword evidence="12" id="KW-1185">Reference proteome</keyword>
<dbReference type="AlphaFoldDB" id="D8PKB6"/>
<name>D8PKB6_SCHCM</name>
<keyword evidence="5 9" id="KW-0479">Metal-binding</keyword>
<dbReference type="OMA" id="PHAWAKE"/>
<evidence type="ECO:0000256" key="4">
    <source>
        <dbReference type="ARBA" id="ARBA00022617"/>
    </source>
</evidence>
<proteinExistence type="inferred from homology"/>
<dbReference type="InterPro" id="IPR001128">
    <property type="entry name" value="Cyt_P450"/>
</dbReference>
<dbReference type="Gene3D" id="1.10.630.10">
    <property type="entry name" value="Cytochrome P450"/>
    <property type="match status" value="1"/>
</dbReference>